<feature type="region of interest" description="Disordered" evidence="1">
    <location>
        <begin position="15"/>
        <end position="44"/>
    </location>
</feature>
<accession>A0AAD7WRU3</accession>
<name>A0AAD7WRU3_9TELE</name>
<comment type="caution">
    <text evidence="2">The sequence shown here is derived from an EMBL/GenBank/DDBJ whole genome shotgun (WGS) entry which is preliminary data.</text>
</comment>
<proteinExistence type="predicted"/>
<evidence type="ECO:0000256" key="1">
    <source>
        <dbReference type="SAM" id="MobiDB-lite"/>
    </source>
</evidence>
<organism evidence="2 3">
    <name type="scientific">Aldrovandia affinis</name>
    <dbReference type="NCBI Taxonomy" id="143900"/>
    <lineage>
        <taxon>Eukaryota</taxon>
        <taxon>Metazoa</taxon>
        <taxon>Chordata</taxon>
        <taxon>Craniata</taxon>
        <taxon>Vertebrata</taxon>
        <taxon>Euteleostomi</taxon>
        <taxon>Actinopterygii</taxon>
        <taxon>Neopterygii</taxon>
        <taxon>Teleostei</taxon>
        <taxon>Notacanthiformes</taxon>
        <taxon>Halosauridae</taxon>
        <taxon>Aldrovandia</taxon>
    </lineage>
</organism>
<evidence type="ECO:0000313" key="3">
    <source>
        <dbReference type="Proteomes" id="UP001221898"/>
    </source>
</evidence>
<reference evidence="2" key="1">
    <citation type="journal article" date="2023" name="Science">
        <title>Genome structures resolve the early diversification of teleost fishes.</title>
        <authorList>
            <person name="Parey E."/>
            <person name="Louis A."/>
            <person name="Montfort J."/>
            <person name="Bouchez O."/>
            <person name="Roques C."/>
            <person name="Iampietro C."/>
            <person name="Lluch J."/>
            <person name="Castinel A."/>
            <person name="Donnadieu C."/>
            <person name="Desvignes T."/>
            <person name="Floi Bucao C."/>
            <person name="Jouanno E."/>
            <person name="Wen M."/>
            <person name="Mejri S."/>
            <person name="Dirks R."/>
            <person name="Jansen H."/>
            <person name="Henkel C."/>
            <person name="Chen W.J."/>
            <person name="Zahm M."/>
            <person name="Cabau C."/>
            <person name="Klopp C."/>
            <person name="Thompson A.W."/>
            <person name="Robinson-Rechavi M."/>
            <person name="Braasch I."/>
            <person name="Lecointre G."/>
            <person name="Bobe J."/>
            <person name="Postlethwait J.H."/>
            <person name="Berthelot C."/>
            <person name="Roest Crollius H."/>
            <person name="Guiguen Y."/>
        </authorList>
    </citation>
    <scope>NUCLEOTIDE SEQUENCE</scope>
    <source>
        <strain evidence="2">NC1722</strain>
    </source>
</reference>
<dbReference type="Proteomes" id="UP001221898">
    <property type="component" value="Unassembled WGS sequence"/>
</dbReference>
<evidence type="ECO:0000313" key="2">
    <source>
        <dbReference type="EMBL" id="KAJ8406932.1"/>
    </source>
</evidence>
<gene>
    <name evidence="2" type="ORF">AAFF_G00292080</name>
</gene>
<dbReference type="EMBL" id="JAINUG010000041">
    <property type="protein sequence ID" value="KAJ8406932.1"/>
    <property type="molecule type" value="Genomic_DNA"/>
</dbReference>
<protein>
    <submittedName>
        <fullName evidence="2">Uncharacterized protein</fullName>
    </submittedName>
</protein>
<sequence>MRGLVSRASLRTSAASLARGTLRARPPLRESGHVGPGRPGQRPFLRAPLGRLVLTPAPGTVGGIVDTRRHMLYAPLGLSGSQDNEA</sequence>
<keyword evidence="3" id="KW-1185">Reference proteome</keyword>
<dbReference type="AlphaFoldDB" id="A0AAD7WRU3"/>